<keyword evidence="2" id="KW-1133">Transmembrane helix</keyword>
<dbReference type="PANTHER" id="PTHR36970">
    <property type="entry name" value="UNNAMED PRODUCT"/>
    <property type="match status" value="1"/>
</dbReference>
<dbReference type="Proteomes" id="UP001249851">
    <property type="component" value="Unassembled WGS sequence"/>
</dbReference>
<feature type="non-terminal residue" evidence="3">
    <location>
        <position position="1"/>
    </location>
</feature>
<dbReference type="AlphaFoldDB" id="A0AAD9R0F1"/>
<accession>A0AAD9R0F1</accession>
<comment type="caution">
    <text evidence="3">The sequence shown here is derived from an EMBL/GenBank/DDBJ whole genome shotgun (WGS) entry which is preliminary data.</text>
</comment>
<feature type="compositionally biased region" description="Basic residues" evidence="1">
    <location>
        <begin position="196"/>
        <end position="209"/>
    </location>
</feature>
<keyword evidence="4" id="KW-1185">Reference proteome</keyword>
<feature type="region of interest" description="Disordered" evidence="1">
    <location>
        <begin position="196"/>
        <end position="321"/>
    </location>
</feature>
<feature type="compositionally biased region" description="Basic and acidic residues" evidence="1">
    <location>
        <begin position="210"/>
        <end position="240"/>
    </location>
</feature>
<protein>
    <submittedName>
        <fullName evidence="3">Uncharacterized protein</fullName>
    </submittedName>
</protein>
<feature type="compositionally biased region" description="Basic and acidic residues" evidence="1">
    <location>
        <begin position="480"/>
        <end position="489"/>
    </location>
</feature>
<sequence length="729" mass="80426">DFQRRERVLEDLAEFKGALLVLFFCHRDWVQSSGLPTDFLKTVNTKLKGLVLNIKEYLLTEKLERRNYILKRLRVIREYRSPRTIRSFTKVFIFIMPIVLSPYYVHMGYRSQNTWSPYFIAVLSTFIFGTLQGVQDVLDDPFDGISEDDINLGQVTGCITVGRFTVTTTGKELSSDSESDENPVAKPKHIQPIKAATHKRKSILRKASFRRGDHSEEISDEGDRRKTLYPETAHRLEDLARQGMTGSSTILPGMKLKRSNSDSLTVSGSRTSLTALGEDTDRGDVRESKRVWFSNDSQGSSDDNEVPDNKDGGFEFPLTPLRNSDWTLDENLPLISQDSSSCSGTVTSSVVDPTELPENLCKELNNCSGTSLSKGRFSVNKPKGDVPPSLANLFNNQPSSEPPDATGGRDSSNSNQGQSDSVPSSLRNIFAPPENSDNTGHFPSNVSSSVKTPSCSSPSSSQCPDFSFPDSRIHSPTSPFRERKRDSLRKLSGQPSSSLEDAESLSSRRSIEYLVRKKSASLRAAANGNSRTALPSSAPKSDKKMSRFAIELSPHSQEVSSSTESLACESLGVLKATGDKMDDLDSAAEKEDQSKLVGSPNARQSRESYQLRLYSNASSQKLREWPPFGFLWLDALGRNRFTLAKPSDHVNSSQKENQPLTKTEVPNYGVTDSPPPPSVESFPPSRLQRKSSRESSQDTAPEEPVAKVASDNDSCGRLSIGGESAEVYI</sequence>
<feature type="region of interest" description="Disordered" evidence="1">
    <location>
        <begin position="586"/>
        <end position="606"/>
    </location>
</feature>
<reference evidence="3" key="2">
    <citation type="journal article" date="2023" name="Science">
        <title>Genomic signatures of disease resistance in endangered staghorn corals.</title>
        <authorList>
            <person name="Vollmer S.V."/>
            <person name="Selwyn J.D."/>
            <person name="Despard B.A."/>
            <person name="Roesel C.L."/>
        </authorList>
    </citation>
    <scope>NUCLEOTIDE SEQUENCE</scope>
    <source>
        <strain evidence="3">K2</strain>
    </source>
</reference>
<feature type="compositionally biased region" description="Polar residues" evidence="1">
    <location>
        <begin position="649"/>
        <end position="661"/>
    </location>
</feature>
<feature type="compositionally biased region" description="Polar residues" evidence="1">
    <location>
        <begin position="527"/>
        <end position="539"/>
    </location>
</feature>
<organism evidence="3 4">
    <name type="scientific">Acropora cervicornis</name>
    <name type="common">Staghorn coral</name>
    <dbReference type="NCBI Taxonomy" id="6130"/>
    <lineage>
        <taxon>Eukaryota</taxon>
        <taxon>Metazoa</taxon>
        <taxon>Cnidaria</taxon>
        <taxon>Anthozoa</taxon>
        <taxon>Hexacorallia</taxon>
        <taxon>Scleractinia</taxon>
        <taxon>Astrocoeniina</taxon>
        <taxon>Acroporidae</taxon>
        <taxon>Acropora</taxon>
    </lineage>
</organism>
<evidence type="ECO:0000256" key="2">
    <source>
        <dbReference type="SAM" id="Phobius"/>
    </source>
</evidence>
<name>A0AAD9R0F1_ACRCE</name>
<feature type="compositionally biased region" description="Polar residues" evidence="1">
    <location>
        <begin position="261"/>
        <end position="274"/>
    </location>
</feature>
<proteinExistence type="predicted"/>
<feature type="transmembrane region" description="Helical" evidence="2">
    <location>
        <begin position="87"/>
        <end position="105"/>
    </location>
</feature>
<feature type="compositionally biased region" description="Low complexity" evidence="1">
    <location>
        <begin position="408"/>
        <end position="421"/>
    </location>
</feature>
<reference evidence="3" key="1">
    <citation type="journal article" date="2023" name="G3 (Bethesda)">
        <title>Whole genome assembly and annotation of the endangered Caribbean coral Acropora cervicornis.</title>
        <authorList>
            <person name="Selwyn J.D."/>
            <person name="Vollmer S.V."/>
        </authorList>
    </citation>
    <scope>NUCLEOTIDE SEQUENCE</scope>
    <source>
        <strain evidence="3">K2</strain>
    </source>
</reference>
<feature type="compositionally biased region" description="Low complexity" evidence="1">
    <location>
        <begin position="443"/>
        <end position="470"/>
    </location>
</feature>
<dbReference type="EMBL" id="JARQWQ010000007">
    <property type="protein sequence ID" value="KAK2570717.1"/>
    <property type="molecule type" value="Genomic_DNA"/>
</dbReference>
<evidence type="ECO:0000313" key="4">
    <source>
        <dbReference type="Proteomes" id="UP001249851"/>
    </source>
</evidence>
<feature type="compositionally biased region" description="Low complexity" evidence="1">
    <location>
        <begin position="496"/>
        <end position="507"/>
    </location>
</feature>
<keyword evidence="2" id="KW-0812">Transmembrane</keyword>
<feature type="region of interest" description="Disordered" evidence="1">
    <location>
        <begin position="522"/>
        <end position="542"/>
    </location>
</feature>
<feature type="region of interest" description="Disordered" evidence="1">
    <location>
        <begin position="646"/>
        <end position="729"/>
    </location>
</feature>
<evidence type="ECO:0000313" key="3">
    <source>
        <dbReference type="EMBL" id="KAK2570717.1"/>
    </source>
</evidence>
<keyword evidence="2" id="KW-0472">Membrane</keyword>
<feature type="compositionally biased region" description="Basic and acidic residues" evidence="1">
    <location>
        <begin position="279"/>
        <end position="290"/>
    </location>
</feature>
<feature type="region of interest" description="Disordered" evidence="1">
    <location>
        <begin position="372"/>
        <end position="507"/>
    </location>
</feature>
<dbReference type="PANTHER" id="PTHR36970:SF1">
    <property type="entry name" value="BESTROPHIN HOMOLOG"/>
    <property type="match status" value="1"/>
</dbReference>
<gene>
    <name evidence="3" type="ORF">P5673_004407</name>
</gene>
<evidence type="ECO:0000256" key="1">
    <source>
        <dbReference type="SAM" id="MobiDB-lite"/>
    </source>
</evidence>